<comment type="caution">
    <text evidence="1">The sequence shown here is derived from an EMBL/GenBank/DDBJ whole genome shotgun (WGS) entry which is preliminary data.</text>
</comment>
<sequence>MELEYTRVESFEVKGIRFTCVSKWNGMEEWKDDKGRKMIVARGYEGGFAATFQQLFGDSIAPGTLRVISAAPDLIALLKA</sequence>
<keyword evidence="3" id="KW-1185">Reference proteome</keyword>
<dbReference type="Proteomes" id="UP001249076">
    <property type="component" value="Unassembled WGS sequence"/>
</dbReference>
<dbReference type="EMBL" id="JAVDTS010000011">
    <property type="protein sequence ID" value="MDR6839696.1"/>
    <property type="molecule type" value="Genomic_DNA"/>
</dbReference>
<organism evidence="1 4">
    <name type="scientific">Acidovorax delafieldii</name>
    <name type="common">Pseudomonas delafieldii</name>
    <dbReference type="NCBI Taxonomy" id="47920"/>
    <lineage>
        <taxon>Bacteria</taxon>
        <taxon>Pseudomonadati</taxon>
        <taxon>Pseudomonadota</taxon>
        <taxon>Betaproteobacteria</taxon>
        <taxon>Burkholderiales</taxon>
        <taxon>Comamonadaceae</taxon>
        <taxon>Acidovorax</taxon>
    </lineage>
</organism>
<reference evidence="1 3" key="1">
    <citation type="submission" date="2023-07" db="EMBL/GenBank/DDBJ databases">
        <title>Sorghum-associated microbial communities from plants grown in Nebraska, USA.</title>
        <authorList>
            <person name="Schachtman D."/>
        </authorList>
    </citation>
    <scope>NUCLEOTIDE SEQUENCE</scope>
    <source>
        <strain evidence="2 3">BE105</strain>
        <strain evidence="1">BE69</strain>
    </source>
</reference>
<evidence type="ECO:0000313" key="2">
    <source>
        <dbReference type="EMBL" id="MDR6839696.1"/>
    </source>
</evidence>
<dbReference type="EMBL" id="JAVDTL010000004">
    <property type="protein sequence ID" value="MDR6767714.1"/>
    <property type="molecule type" value="Genomic_DNA"/>
</dbReference>
<gene>
    <name evidence="1" type="ORF">J2W88_002995</name>
    <name evidence="2" type="ORF">J2W93_004564</name>
</gene>
<evidence type="ECO:0000313" key="3">
    <source>
        <dbReference type="Proteomes" id="UP001249076"/>
    </source>
</evidence>
<protein>
    <submittedName>
        <fullName evidence="1">Uncharacterized protein</fullName>
    </submittedName>
</protein>
<evidence type="ECO:0000313" key="1">
    <source>
        <dbReference type="EMBL" id="MDR6767714.1"/>
    </source>
</evidence>
<name>A0AAJ2F2H5_ACIDE</name>
<accession>A0AAJ2F2H5</accession>
<proteinExistence type="predicted"/>
<dbReference type="Proteomes" id="UP001253458">
    <property type="component" value="Unassembled WGS sequence"/>
</dbReference>
<evidence type="ECO:0000313" key="4">
    <source>
        <dbReference type="Proteomes" id="UP001253458"/>
    </source>
</evidence>
<dbReference type="AlphaFoldDB" id="A0AAJ2F2H5"/>
<dbReference type="RefSeq" id="WP_209820686.1">
    <property type="nucleotide sequence ID" value="NZ_JAVDTL010000004.1"/>
</dbReference>